<evidence type="ECO:0000256" key="1">
    <source>
        <dbReference type="ARBA" id="ARBA00001947"/>
    </source>
</evidence>
<evidence type="ECO:0000256" key="4">
    <source>
        <dbReference type="ARBA" id="ARBA00022833"/>
    </source>
</evidence>
<dbReference type="Gene3D" id="3.90.180.10">
    <property type="entry name" value="Medium-chain alcohol dehydrogenases, catalytic domain"/>
    <property type="match status" value="1"/>
</dbReference>
<feature type="domain" description="Alcohol dehydrogenase-like C-terminal" evidence="6">
    <location>
        <begin position="12"/>
        <end position="115"/>
    </location>
</feature>
<dbReference type="GeneID" id="27699309"/>
<dbReference type="InterPro" id="IPR013149">
    <property type="entry name" value="ADH-like_C"/>
</dbReference>
<dbReference type="InterPro" id="IPR036291">
    <property type="entry name" value="NAD(P)-bd_dom_sf"/>
</dbReference>
<evidence type="ECO:0000256" key="5">
    <source>
        <dbReference type="ARBA" id="ARBA00023002"/>
    </source>
</evidence>
<dbReference type="OrthoDB" id="1560166at2759"/>
<protein>
    <recommendedName>
        <fullName evidence="6">Alcohol dehydrogenase-like C-terminal domain-containing protein</fullName>
    </recommendedName>
</protein>
<dbReference type="HOGENOM" id="CLU_026673_14_3_1"/>
<organism evidence="7 8">
    <name type="scientific">Cladophialophora bantiana (strain ATCC 10958 / CBS 173.52 / CDC B-1940 / NIH 8579)</name>
    <name type="common">Xylohypha bantiana</name>
    <dbReference type="NCBI Taxonomy" id="1442370"/>
    <lineage>
        <taxon>Eukaryota</taxon>
        <taxon>Fungi</taxon>
        <taxon>Dikarya</taxon>
        <taxon>Ascomycota</taxon>
        <taxon>Pezizomycotina</taxon>
        <taxon>Eurotiomycetes</taxon>
        <taxon>Chaetothyriomycetidae</taxon>
        <taxon>Chaetothyriales</taxon>
        <taxon>Herpotrichiellaceae</taxon>
        <taxon>Cladophialophora</taxon>
    </lineage>
</organism>
<evidence type="ECO:0000313" key="8">
    <source>
        <dbReference type="Proteomes" id="UP000053789"/>
    </source>
</evidence>
<keyword evidence="8" id="KW-1185">Reference proteome</keyword>
<dbReference type="SUPFAM" id="SSF51735">
    <property type="entry name" value="NAD(P)-binding Rossmann-fold domains"/>
    <property type="match status" value="1"/>
</dbReference>
<comment type="cofactor">
    <cofactor evidence="1">
        <name>Zn(2+)</name>
        <dbReference type="ChEBI" id="CHEBI:29105"/>
    </cofactor>
</comment>
<comment type="similarity">
    <text evidence="2">Belongs to the zinc-containing alcohol dehydrogenase family.</text>
</comment>
<keyword evidence="5" id="KW-0560">Oxidoreductase</keyword>
<evidence type="ECO:0000256" key="2">
    <source>
        <dbReference type="ARBA" id="ARBA00008072"/>
    </source>
</evidence>
<dbReference type="GO" id="GO:0016491">
    <property type="term" value="F:oxidoreductase activity"/>
    <property type="evidence" value="ECO:0007669"/>
    <property type="project" value="UniProtKB-KW"/>
</dbReference>
<dbReference type="Gene3D" id="3.40.50.720">
    <property type="entry name" value="NAD(P)-binding Rossmann-like Domain"/>
    <property type="match status" value="1"/>
</dbReference>
<dbReference type="Pfam" id="PF00107">
    <property type="entry name" value="ADH_zinc_N"/>
    <property type="match status" value="1"/>
</dbReference>
<dbReference type="AlphaFoldDB" id="A0A0D2I6T3"/>
<dbReference type="Proteomes" id="UP000053789">
    <property type="component" value="Unassembled WGS sequence"/>
</dbReference>
<evidence type="ECO:0000313" key="7">
    <source>
        <dbReference type="EMBL" id="KIW92534.1"/>
    </source>
</evidence>
<gene>
    <name evidence="7" type="ORF">Z519_06381</name>
</gene>
<keyword evidence="3" id="KW-0479">Metal-binding</keyword>
<evidence type="ECO:0000256" key="3">
    <source>
        <dbReference type="ARBA" id="ARBA00022723"/>
    </source>
</evidence>
<proteinExistence type="inferred from homology"/>
<evidence type="ECO:0000259" key="6">
    <source>
        <dbReference type="Pfam" id="PF00107"/>
    </source>
</evidence>
<dbReference type="VEuPathDB" id="FungiDB:Z519_06381"/>
<keyword evidence="4" id="KW-0862">Zinc</keyword>
<name>A0A0D2I6T3_CLAB1</name>
<dbReference type="EMBL" id="KN846988">
    <property type="protein sequence ID" value="KIW92534.1"/>
    <property type="molecule type" value="Genomic_DNA"/>
</dbReference>
<reference evidence="7" key="1">
    <citation type="submission" date="2015-01" db="EMBL/GenBank/DDBJ databases">
        <title>The Genome Sequence of Cladophialophora bantiana CBS 173.52.</title>
        <authorList>
            <consortium name="The Broad Institute Genomics Platform"/>
            <person name="Cuomo C."/>
            <person name="de Hoog S."/>
            <person name="Gorbushina A."/>
            <person name="Stielow B."/>
            <person name="Teixiera M."/>
            <person name="Abouelleil A."/>
            <person name="Chapman S.B."/>
            <person name="Priest M."/>
            <person name="Young S.K."/>
            <person name="Wortman J."/>
            <person name="Nusbaum C."/>
            <person name="Birren B."/>
        </authorList>
    </citation>
    <scope>NUCLEOTIDE SEQUENCE [LARGE SCALE GENOMIC DNA]</scope>
    <source>
        <strain evidence="7">CBS 173.52</strain>
    </source>
</reference>
<dbReference type="RefSeq" id="XP_016619203.1">
    <property type="nucleotide sequence ID" value="XM_016764121.1"/>
</dbReference>
<dbReference type="GO" id="GO:0046872">
    <property type="term" value="F:metal ion binding"/>
    <property type="evidence" value="ECO:0007669"/>
    <property type="project" value="UniProtKB-KW"/>
</dbReference>
<dbReference type="PANTHER" id="PTHR43350:SF2">
    <property type="entry name" value="GROES-LIKE ZINC-BINDING ALCOHOL DEHYDROGENASE FAMILY PROTEIN"/>
    <property type="match status" value="1"/>
</dbReference>
<dbReference type="PANTHER" id="PTHR43350">
    <property type="entry name" value="NAD-DEPENDENT ALCOHOL DEHYDROGENASE"/>
    <property type="match status" value="1"/>
</dbReference>
<accession>A0A0D2I6T3</accession>
<sequence>MALNTLESPPKKIIAVDIVLARLELARSFGVTHGVNSKVRPDLMKVLMEITHGRGVDGAIDTTGRPEVVKELIHARARKGKVVTVGVGDLSAETSLNIFETVNAGCTYVDCNQGDCYPQEILPMLLEANEEGKFPYDQLIRTYPTRDIEKGY</sequence>